<dbReference type="SMART" id="SM00267">
    <property type="entry name" value="GGDEF"/>
    <property type="match status" value="1"/>
</dbReference>
<sequence length="787" mass="88000">MGSKVQLQDVEAKYLKVISEFAIDMLSLSGVEEILWHLAQNVVSQLGFDDVVVYLLDQERGLLVQKATFGAKNPTAHEILAPIELKIGEGVVGTVAKTKQPLIVADTRQFPNYIVDDAPRLSELAVPMLVDGEVIGVIDTEHPKKNFYTAQHEHILFALATITALKIHRANNLVSLQKRIEALEYTSKIQDTLFAIAEIIFETDSIKHFYSKLHQCISRLILADNFYVALMSDDGHFLHFPYHVDEYDEVPQDAQFAMSPGELGITGYVLLKNKPLLADENRLKQMVSDGDIVINGALPLAWLGVPFDSDSCRGIVVVQSYHGDYRYREEDLQLLVFVAKHICNAIARMQLKSRLTELALQDSLTKLPNRSLFIDRLGQALRTITQPEENAPLGFGLVFFDIDHFKAVNDAYGHQIGDELLKLVANRVRGALQAHDTLSRLGGDQFALLLEGISSPSECYDRVEALRQQMMEVHDLGGISISLSFSLGMVTCFSPHQSESSLMRQADQALLSAKLQGRAQMCQFDTEQESCDEEQLAKAFMEAIANGELYLEFQPLYRFKDGKLFGAEALLRWRHPTLGIISAKRLLPQLRHQEGLDSLDNYVAKQLLALLQDHHDAFPQGFRISQNIACDGRYLLDSLEGQGELGVKLASLLAIEVAEPSLATEMGEVSALIARARRLGIQVSLDDVGASHASLHYLQRFRFDRLKIARSLISPMVMAYDNKVIFETIINLANTLNIETVAQGIETQEQYQTMQSLGCDYGQGQFMNPSMSAENLLLMLKESPFYR</sequence>
<dbReference type="CDD" id="cd01948">
    <property type="entry name" value="EAL"/>
    <property type="match status" value="1"/>
</dbReference>
<dbReference type="Gene3D" id="3.30.70.270">
    <property type="match status" value="1"/>
</dbReference>
<evidence type="ECO:0000259" key="1">
    <source>
        <dbReference type="PROSITE" id="PS50883"/>
    </source>
</evidence>
<dbReference type="Proteomes" id="UP000198233">
    <property type="component" value="Chromosome"/>
</dbReference>
<protein>
    <recommendedName>
        <fullName evidence="5">EAL domain-containing protein</fullName>
    </recommendedName>
</protein>
<dbReference type="PROSITE" id="PS50883">
    <property type="entry name" value="EAL"/>
    <property type="match status" value="1"/>
</dbReference>
<dbReference type="InterPro" id="IPR000160">
    <property type="entry name" value="GGDEF_dom"/>
</dbReference>
<feature type="domain" description="EAL" evidence="1">
    <location>
        <begin position="533"/>
        <end position="784"/>
    </location>
</feature>
<dbReference type="SUPFAM" id="SSF141868">
    <property type="entry name" value="EAL domain-like"/>
    <property type="match status" value="1"/>
</dbReference>
<dbReference type="SUPFAM" id="SSF55781">
    <property type="entry name" value="GAF domain-like"/>
    <property type="match status" value="2"/>
</dbReference>
<dbReference type="PANTHER" id="PTHR33121">
    <property type="entry name" value="CYCLIC DI-GMP PHOSPHODIESTERASE PDEF"/>
    <property type="match status" value="1"/>
</dbReference>
<proteinExistence type="predicted"/>
<dbReference type="PANTHER" id="PTHR33121:SF70">
    <property type="entry name" value="SIGNALING PROTEIN YKOW"/>
    <property type="match status" value="1"/>
</dbReference>
<dbReference type="InterPro" id="IPR029016">
    <property type="entry name" value="GAF-like_dom_sf"/>
</dbReference>
<dbReference type="SUPFAM" id="SSF55073">
    <property type="entry name" value="Nucleotide cyclase"/>
    <property type="match status" value="1"/>
</dbReference>
<dbReference type="RefSeq" id="WP_088904714.1">
    <property type="nucleotide sequence ID" value="NZ_CP022272.1"/>
</dbReference>
<name>A0AAC9U0E0_9GAMM</name>
<gene>
    <name evidence="3" type="ORF">CFF01_10110</name>
</gene>
<dbReference type="NCBIfam" id="TIGR00254">
    <property type="entry name" value="GGDEF"/>
    <property type="match status" value="1"/>
</dbReference>
<dbReference type="InterPro" id="IPR003018">
    <property type="entry name" value="GAF"/>
</dbReference>
<evidence type="ECO:0000313" key="4">
    <source>
        <dbReference type="Proteomes" id="UP000198233"/>
    </source>
</evidence>
<dbReference type="InterPro" id="IPR050706">
    <property type="entry name" value="Cyclic-di-GMP_PDE-like"/>
</dbReference>
<dbReference type="Pfam" id="PF13185">
    <property type="entry name" value="GAF_2"/>
    <property type="match status" value="1"/>
</dbReference>
<evidence type="ECO:0000313" key="3">
    <source>
        <dbReference type="EMBL" id="ASJ96904.1"/>
    </source>
</evidence>
<dbReference type="SMART" id="SM00052">
    <property type="entry name" value="EAL"/>
    <property type="match status" value="1"/>
</dbReference>
<accession>A0AAC9U0E0</accession>
<dbReference type="CDD" id="cd01949">
    <property type="entry name" value="GGDEF"/>
    <property type="match status" value="1"/>
</dbReference>
<dbReference type="PROSITE" id="PS50887">
    <property type="entry name" value="GGDEF"/>
    <property type="match status" value="1"/>
</dbReference>
<dbReference type="Gene3D" id="3.30.450.40">
    <property type="match status" value="2"/>
</dbReference>
<evidence type="ECO:0000259" key="2">
    <source>
        <dbReference type="PROSITE" id="PS50887"/>
    </source>
</evidence>
<feature type="domain" description="GGDEF" evidence="2">
    <location>
        <begin position="393"/>
        <end position="526"/>
    </location>
</feature>
<dbReference type="Pfam" id="PF00990">
    <property type="entry name" value="GGDEF"/>
    <property type="match status" value="1"/>
</dbReference>
<dbReference type="Pfam" id="PF00563">
    <property type="entry name" value="EAL"/>
    <property type="match status" value="1"/>
</dbReference>
<dbReference type="KEGG" id="smav:CFF01_10110"/>
<dbReference type="Gene3D" id="3.20.20.450">
    <property type="entry name" value="EAL domain"/>
    <property type="match status" value="1"/>
</dbReference>
<dbReference type="InterPro" id="IPR043128">
    <property type="entry name" value="Rev_trsase/Diguanyl_cyclase"/>
</dbReference>
<dbReference type="InterPro" id="IPR001633">
    <property type="entry name" value="EAL_dom"/>
</dbReference>
<organism evidence="3 4">
    <name type="scientific">Shewanella marisflavi</name>
    <dbReference type="NCBI Taxonomy" id="260364"/>
    <lineage>
        <taxon>Bacteria</taxon>
        <taxon>Pseudomonadati</taxon>
        <taxon>Pseudomonadota</taxon>
        <taxon>Gammaproteobacteria</taxon>
        <taxon>Alteromonadales</taxon>
        <taxon>Shewanellaceae</taxon>
        <taxon>Shewanella</taxon>
    </lineage>
</organism>
<dbReference type="InterPro" id="IPR029787">
    <property type="entry name" value="Nucleotide_cyclase"/>
</dbReference>
<dbReference type="AlphaFoldDB" id="A0AAC9U0E0"/>
<dbReference type="SMART" id="SM00065">
    <property type="entry name" value="GAF"/>
    <property type="match status" value="2"/>
</dbReference>
<dbReference type="GO" id="GO:0071111">
    <property type="term" value="F:cyclic-guanylate-specific phosphodiesterase activity"/>
    <property type="evidence" value="ECO:0007669"/>
    <property type="project" value="InterPro"/>
</dbReference>
<evidence type="ECO:0008006" key="5">
    <source>
        <dbReference type="Google" id="ProtNLM"/>
    </source>
</evidence>
<dbReference type="InterPro" id="IPR035919">
    <property type="entry name" value="EAL_sf"/>
</dbReference>
<dbReference type="EMBL" id="CP022272">
    <property type="protein sequence ID" value="ASJ96904.1"/>
    <property type="molecule type" value="Genomic_DNA"/>
</dbReference>
<reference evidence="3 4" key="1">
    <citation type="submission" date="2017-06" db="EMBL/GenBank/DDBJ databases">
        <title>Complete genome sequence of Shewanella marisflavi EP1 associated with anaerobic 2,4-dinitrotoluene reduction and salt tolerance.</title>
        <authorList>
            <person name="Huang J."/>
        </authorList>
    </citation>
    <scope>NUCLEOTIDE SEQUENCE [LARGE SCALE GENOMIC DNA]</scope>
    <source>
        <strain evidence="3 4">EP1</strain>
    </source>
</reference>